<dbReference type="GO" id="GO:0003677">
    <property type="term" value="F:DNA binding"/>
    <property type="evidence" value="ECO:0007669"/>
    <property type="project" value="UniProtKB-KW"/>
</dbReference>
<comment type="caution">
    <text evidence="7">The sequence shown here is derived from an EMBL/GenBank/DDBJ whole genome shotgun (WGS) entry which is preliminary data.</text>
</comment>
<dbReference type="InterPro" id="IPR001584">
    <property type="entry name" value="Integrase_cat-core"/>
</dbReference>
<evidence type="ECO:0000256" key="4">
    <source>
        <dbReference type="ARBA" id="ARBA00023172"/>
    </source>
</evidence>
<reference evidence="8" key="1">
    <citation type="journal article" date="2020" name="Int. J. Syst. Evol. Microbiol.">
        <title>Alteromonas alba sp. nov., a marine bacterium isolated from the seawater of the West Pacific Ocean.</title>
        <authorList>
            <person name="Sun C."/>
            <person name="Wu Y.-H."/>
            <person name="Xamxidin M."/>
            <person name="Cheng H."/>
            <person name="Xu X.-W."/>
        </authorList>
    </citation>
    <scope>NUCLEOTIDE SEQUENCE [LARGE SCALE GENOMIC DNA]</scope>
    <source>
        <strain evidence="8">190</strain>
    </source>
</reference>
<dbReference type="GO" id="GO:0015074">
    <property type="term" value="P:DNA integration"/>
    <property type="evidence" value="ECO:0007669"/>
    <property type="project" value="InterPro"/>
</dbReference>
<dbReference type="Proteomes" id="UP000238949">
    <property type="component" value="Unassembled WGS sequence"/>
</dbReference>
<evidence type="ECO:0000313" key="7">
    <source>
        <dbReference type="EMBL" id="PRO72841.1"/>
    </source>
</evidence>
<keyword evidence="3" id="KW-0238">DNA-binding</keyword>
<dbReference type="GO" id="GO:0032196">
    <property type="term" value="P:transposition"/>
    <property type="evidence" value="ECO:0007669"/>
    <property type="project" value="UniProtKB-KW"/>
</dbReference>
<dbReference type="OrthoDB" id="2065409at2"/>
<feature type="domain" description="HTH IS21-type" evidence="5">
    <location>
        <begin position="5"/>
        <end position="68"/>
    </location>
</feature>
<dbReference type="GO" id="GO:0000150">
    <property type="term" value="F:DNA strand exchange activity"/>
    <property type="evidence" value="ECO:0007669"/>
    <property type="project" value="InterPro"/>
</dbReference>
<name>A0A2S9V8P9_9ALTE</name>
<dbReference type="EMBL" id="PVNP01000159">
    <property type="protein sequence ID" value="PRO72841.1"/>
    <property type="molecule type" value="Genomic_DNA"/>
</dbReference>
<gene>
    <name evidence="7" type="ORF">C6Y40_14565</name>
</gene>
<comment type="similarity">
    <text evidence="1">Belongs to the transposase IS21/IS408/IS1162 family.</text>
</comment>
<dbReference type="NCBIfam" id="NF033546">
    <property type="entry name" value="transpos_IS21"/>
    <property type="match status" value="1"/>
</dbReference>
<proteinExistence type="inferred from homology"/>
<dbReference type="Gene3D" id="1.10.10.60">
    <property type="entry name" value="Homeodomain-like"/>
    <property type="match status" value="1"/>
</dbReference>
<keyword evidence="8" id="KW-1185">Reference proteome</keyword>
<organism evidence="7 8">
    <name type="scientific">Alteromonas alba</name>
    <dbReference type="NCBI Taxonomy" id="2079529"/>
    <lineage>
        <taxon>Bacteria</taxon>
        <taxon>Pseudomonadati</taxon>
        <taxon>Pseudomonadota</taxon>
        <taxon>Gammaproteobacteria</taxon>
        <taxon>Alteromonadales</taxon>
        <taxon>Alteromonadaceae</taxon>
        <taxon>Alteromonas/Salinimonas group</taxon>
        <taxon>Alteromonas</taxon>
    </lineage>
</organism>
<sequence length="344" mass="39354">MLTQEMVVTIKVLKHQGKSIKRIARETGLARNTVKKYLQQTESAPVYQRNVVRPSKLDPFKDYIQSRIKAAHPDWIPAAVLYEEILARGYQGKIRILSEYVATFKPKQAADPLVRFETEPGRQLQVDFTIIRRGTHALKAFVATLGYSRASYVRFYDNERTEAWIEGLEHSFDFFGGVPREVLFDNAKTIMIERDAYADGEHRWNPQLLSTAQDFGFNPRVCRPYRAKTKGKVERFNRYLKSSFVVPLQATLRTSSLRLDVQTANGYVGRWLTQVANARVHGTTGEVPNQRLITEQEALLPLPMKTGSVYQPHASCRVPTPYESLQHPLSVYDQMLRGAHELTV</sequence>
<dbReference type="RefSeq" id="WP_105935223.1">
    <property type="nucleotide sequence ID" value="NZ_PVNP01000159.1"/>
</dbReference>
<dbReference type="InterPro" id="IPR012337">
    <property type="entry name" value="RNaseH-like_sf"/>
</dbReference>
<dbReference type="PROSITE" id="PS50531">
    <property type="entry name" value="HTH_IS21"/>
    <property type="match status" value="1"/>
</dbReference>
<evidence type="ECO:0000256" key="2">
    <source>
        <dbReference type="ARBA" id="ARBA00022578"/>
    </source>
</evidence>
<dbReference type="AlphaFoldDB" id="A0A2S9V8P9"/>
<dbReference type="Pfam" id="PF00665">
    <property type="entry name" value="rve"/>
    <property type="match status" value="1"/>
</dbReference>
<evidence type="ECO:0000256" key="1">
    <source>
        <dbReference type="ARBA" id="ARBA00009277"/>
    </source>
</evidence>
<evidence type="ECO:0000256" key="3">
    <source>
        <dbReference type="ARBA" id="ARBA00023125"/>
    </source>
</evidence>
<dbReference type="InterPro" id="IPR006120">
    <property type="entry name" value="Resolvase_HTH_dom"/>
</dbReference>
<dbReference type="Gene3D" id="3.30.420.10">
    <property type="entry name" value="Ribonuclease H-like superfamily/Ribonuclease H"/>
    <property type="match status" value="1"/>
</dbReference>
<evidence type="ECO:0000259" key="5">
    <source>
        <dbReference type="PROSITE" id="PS50531"/>
    </source>
</evidence>
<evidence type="ECO:0000259" key="6">
    <source>
        <dbReference type="PROSITE" id="PS50994"/>
    </source>
</evidence>
<dbReference type="InterPro" id="IPR036397">
    <property type="entry name" value="RNaseH_sf"/>
</dbReference>
<dbReference type="SUPFAM" id="SSF53098">
    <property type="entry name" value="Ribonuclease H-like"/>
    <property type="match status" value="1"/>
</dbReference>
<dbReference type="PANTHER" id="PTHR35004">
    <property type="entry name" value="TRANSPOSASE RV3428C-RELATED"/>
    <property type="match status" value="1"/>
</dbReference>
<keyword evidence="2" id="KW-0815">Transposition</keyword>
<protein>
    <submittedName>
        <fullName evidence="7">IS21 family transposase</fullName>
    </submittedName>
</protein>
<dbReference type="PROSITE" id="PS50994">
    <property type="entry name" value="INTEGRASE"/>
    <property type="match status" value="1"/>
</dbReference>
<dbReference type="Pfam" id="PF02796">
    <property type="entry name" value="HTH_7"/>
    <property type="match status" value="1"/>
</dbReference>
<evidence type="ECO:0000313" key="8">
    <source>
        <dbReference type="Proteomes" id="UP000238949"/>
    </source>
</evidence>
<feature type="domain" description="Integrase catalytic" evidence="6">
    <location>
        <begin position="116"/>
        <end position="296"/>
    </location>
</feature>
<dbReference type="InterPro" id="IPR017894">
    <property type="entry name" value="HTH_IS21_transposase_type"/>
</dbReference>
<accession>A0A2S9V8P9</accession>
<dbReference type="PANTHER" id="PTHR35004:SF6">
    <property type="entry name" value="TRANSPOSASE"/>
    <property type="match status" value="1"/>
</dbReference>
<keyword evidence="4" id="KW-0233">DNA recombination</keyword>